<evidence type="ECO:0008006" key="6">
    <source>
        <dbReference type="Google" id="ProtNLM"/>
    </source>
</evidence>
<dbReference type="Proteomes" id="UP000249902">
    <property type="component" value="Unassembled WGS sequence"/>
</dbReference>
<dbReference type="EMBL" id="UAVP01000011">
    <property type="protein sequence ID" value="SQA76592.1"/>
    <property type="molecule type" value="Genomic_DNA"/>
</dbReference>
<evidence type="ECO:0000313" key="3">
    <source>
        <dbReference type="EMBL" id="SQA76592.1"/>
    </source>
</evidence>
<evidence type="ECO:0000313" key="2">
    <source>
        <dbReference type="EMBL" id="ATA83080.1"/>
    </source>
</evidence>
<dbReference type="KEGG" id="cspu:CGC55_00545"/>
<evidence type="ECO:0000256" key="1">
    <source>
        <dbReference type="SAM" id="Phobius"/>
    </source>
</evidence>
<reference evidence="3 5" key="3">
    <citation type="submission" date="2018-06" db="EMBL/GenBank/DDBJ databases">
        <authorList>
            <consortium name="Pathogen Informatics"/>
            <person name="Doyle S."/>
        </authorList>
    </citation>
    <scope>NUCLEOTIDE SEQUENCE [LARGE SCALE GENOMIC DNA]</scope>
    <source>
        <strain evidence="3 5">NCTC11653</strain>
    </source>
</reference>
<dbReference type="AlphaFoldDB" id="A0AAX2IEN3"/>
<sequence>MERIEIFTSKKKNIFLLFLVIIFLAVGIFCFLNANELSNDGKRSIVFIEVISIIVMVFALTVLFFIIKNLLNNQWVLAIDEKALHIRIQKYYLIPWQEIIGFQELEIKGNKSILIQVKNPETLIANEKNFFVKKMMQWSQKIYGSPISIASSTMKISHKELFSLLLVSFATYKDKN</sequence>
<dbReference type="InterPro" id="IPR048136">
    <property type="entry name" value="STM3941-like"/>
</dbReference>
<dbReference type="EMBL" id="CP022385">
    <property type="protein sequence ID" value="ATA83080.1"/>
    <property type="molecule type" value="Genomic_DNA"/>
</dbReference>
<keyword evidence="1" id="KW-0812">Transmembrane</keyword>
<keyword evidence="1" id="KW-0472">Membrane</keyword>
<evidence type="ECO:0000313" key="4">
    <source>
        <dbReference type="Proteomes" id="UP000217301"/>
    </source>
</evidence>
<dbReference type="NCBIfam" id="NF041635">
    <property type="entry name" value="STM3941_fam"/>
    <property type="match status" value="1"/>
</dbReference>
<feature type="transmembrane region" description="Helical" evidence="1">
    <location>
        <begin position="46"/>
        <end position="67"/>
    </location>
</feature>
<proteinExistence type="predicted"/>
<reference evidence="4" key="2">
    <citation type="submission" date="2017-06" db="EMBL/GenBank/DDBJ databases">
        <title>Capnocytophaga spp. assemblies.</title>
        <authorList>
            <person name="Gulvik C.A."/>
        </authorList>
    </citation>
    <scope>NUCLEOTIDE SEQUENCE [LARGE SCALE GENOMIC DNA]</scope>
    <source>
        <strain evidence="4">KC1668</strain>
    </source>
</reference>
<keyword evidence="4" id="KW-1185">Reference proteome</keyword>
<accession>A0AAX2IEN3</accession>
<keyword evidence="1" id="KW-1133">Transmembrane helix</keyword>
<feature type="transmembrane region" description="Helical" evidence="1">
    <location>
        <begin position="14"/>
        <end position="34"/>
    </location>
</feature>
<name>A0AAX2IEN3_CAPSP</name>
<reference evidence="2" key="1">
    <citation type="journal article" date="2017" name="Genome Announc.">
        <title>Twelve Complete Reference Genomes of Clinical Isolates in the Capnocytophaga Genus.</title>
        <authorList>
            <person name="Villarma A."/>
            <person name="Gulvik C.A."/>
            <person name="Rowe L.A."/>
            <person name="Sheth M."/>
            <person name="Juieng P."/>
            <person name="Nicholson A.C."/>
            <person name="Loparev V.N."/>
            <person name="McQuiston J.R."/>
        </authorList>
    </citation>
    <scope>NUCLEOTIDE SEQUENCE</scope>
    <source>
        <strain evidence="2">KC1668</strain>
    </source>
</reference>
<organism evidence="3 5">
    <name type="scientific">Capnocytophaga sputigena</name>
    <dbReference type="NCBI Taxonomy" id="1019"/>
    <lineage>
        <taxon>Bacteria</taxon>
        <taxon>Pseudomonadati</taxon>
        <taxon>Bacteroidota</taxon>
        <taxon>Flavobacteriia</taxon>
        <taxon>Flavobacteriales</taxon>
        <taxon>Flavobacteriaceae</taxon>
        <taxon>Capnocytophaga</taxon>
    </lineage>
</organism>
<evidence type="ECO:0000313" key="5">
    <source>
        <dbReference type="Proteomes" id="UP000249902"/>
    </source>
</evidence>
<gene>
    <name evidence="2" type="ORF">CGC55_00545</name>
    <name evidence="3" type="ORF">NCTC11653_02519</name>
</gene>
<dbReference type="RefSeq" id="WP_002678198.1">
    <property type="nucleotide sequence ID" value="NZ_CAUVUU010000005.1"/>
</dbReference>
<protein>
    <recommendedName>
        <fullName evidence="6">PH domain-containing protein</fullName>
    </recommendedName>
</protein>
<dbReference type="Proteomes" id="UP000217301">
    <property type="component" value="Chromosome"/>
</dbReference>